<name>A0ABX3N7V1_9FLAO</name>
<evidence type="ECO:0000313" key="1">
    <source>
        <dbReference type="EMBL" id="OPB88532.1"/>
    </source>
</evidence>
<dbReference type="EMBL" id="MBDS01000015">
    <property type="protein sequence ID" value="OPB88532.1"/>
    <property type="molecule type" value="Genomic_DNA"/>
</dbReference>
<comment type="caution">
    <text evidence="1">The sequence shown here is derived from an EMBL/GenBank/DDBJ whole genome shotgun (WGS) entry which is preliminary data.</text>
</comment>
<proteinExistence type="predicted"/>
<protein>
    <submittedName>
        <fullName evidence="1">Uncharacterized protein</fullName>
    </submittedName>
</protein>
<sequence length="120" mass="13885">MKFNDLYWHDSVIKNIVIDRNDPGKQDILLLEMDWYDTGLGLIIFEDVYLLQINMNFGIIAEETVNEAFVAPNDDIDMINFNEKWNKNLNGELSCFVIRTSSTGSEIKIIAKTFKINKGY</sequence>
<reference evidence="1 2" key="1">
    <citation type="submission" date="2016-07" db="EMBL/GenBank/DDBJ databases">
        <title>Revisiting the Taxonomy of the Elizabethkingia Genus based on Whole-Genome Sequencing, Optical Mapping, and MALDI-TOF.</title>
        <authorList>
            <person name="Nicholson A.C."/>
        </authorList>
    </citation>
    <scope>NUCLEOTIDE SEQUENCE [LARGE SCALE GENOMIC DNA]</scope>
    <source>
        <strain evidence="1 2">C1558</strain>
    </source>
</reference>
<organism evidence="1 2">
    <name type="scientific">Elizabethkingia ursingii</name>
    <dbReference type="NCBI Taxonomy" id="1756150"/>
    <lineage>
        <taxon>Bacteria</taxon>
        <taxon>Pseudomonadati</taxon>
        <taxon>Bacteroidota</taxon>
        <taxon>Flavobacteriia</taxon>
        <taxon>Flavobacteriales</taxon>
        <taxon>Weeksellaceae</taxon>
        <taxon>Elizabethkingia</taxon>
    </lineage>
</organism>
<keyword evidence="2" id="KW-1185">Reference proteome</keyword>
<dbReference type="RefSeq" id="WP_078778805.1">
    <property type="nucleotide sequence ID" value="NZ_MBDS01000015.1"/>
</dbReference>
<evidence type="ECO:0000313" key="2">
    <source>
        <dbReference type="Proteomes" id="UP000190016"/>
    </source>
</evidence>
<accession>A0ABX3N7V1</accession>
<dbReference type="Proteomes" id="UP000190016">
    <property type="component" value="Unassembled WGS sequence"/>
</dbReference>
<gene>
    <name evidence="1" type="ORF">BB021_08275</name>
</gene>